<dbReference type="CDD" id="cd16655">
    <property type="entry name" value="RING-Ubox_WDSUB1-like"/>
    <property type="match status" value="1"/>
</dbReference>
<dbReference type="InterPro" id="IPR003613">
    <property type="entry name" value="Ubox_domain"/>
</dbReference>
<dbReference type="SMART" id="SM00504">
    <property type="entry name" value="Ubox"/>
    <property type="match status" value="1"/>
</dbReference>
<dbReference type="Gene3D" id="3.30.40.10">
    <property type="entry name" value="Zinc/RING finger domain, C3HC4 (zinc finger)"/>
    <property type="match status" value="1"/>
</dbReference>
<sequence>MEEAPTHVPQAEETPSVEDLVDPMPLDRPAKMRRMEEPGCEPSAPSTSPEKGISRADFEKILRMSQTGMSVDAIAHVWNVETVEIVKTLELMRSGKDSQSDAQVGSEHGWTSLVKRLVEDPPELCCPISHWLMEDPVVAADGITYERHCIAEWFQSNSGSPTTREPLSTHVLNPNQHVKSAVLAHKEKTVQEILSVASQVPTDDALKLLSRGEQFVRASLPDASAKRKLSSLLLFRGKRMLPGERRAVIEELVPMLLEVRDMSQLQELLADMDGQEVLWFLRQVDEDMIKSLSVPGPHKILVCKELARRITDSPVAEAQSERLSLLWDFLSQQQENQDDQDWAQAASLMLAAFHGRLTARLEQLDTKLLHHALTFLHSKESATAFARDFFTCDFGIFTLEKWPPSRSASIFVELASRMDDDKDEEKLDLLVEAHGINDSDAHVCRALLKQICRCMLCQRTTDDSKHLEGLLLKVQLEQVEDIPAEVVSKLCLEQESLKSLRGSQLMLLAKMLEKADRRADGARVAVAAAEAFSADGNEDESHGAVAFAHHLDRTNDDASLMLCNLLGSIRSKCKDLGNQCQDLGIKWQSLDSTCQVLGKRSTGLDEKYTELLDKYKQLQKAQEVPIKPPVWHLTWDLSGYDFTNFTEGQRQLSEEFQLGASGVEAWLWLTPKASADKASLYLHVSEPVWVKWRCQVGSWEASTEHEFAKEANGSLKGYGWPKQIPFSNLASGIAFHVLSVRRAGSSLRLVAPGS</sequence>
<evidence type="ECO:0000256" key="1">
    <source>
        <dbReference type="SAM" id="MobiDB-lite"/>
    </source>
</evidence>
<dbReference type="InterPro" id="IPR052085">
    <property type="entry name" value="WD-SAM-U-box"/>
</dbReference>
<evidence type="ECO:0000259" key="2">
    <source>
        <dbReference type="PROSITE" id="PS51698"/>
    </source>
</evidence>
<feature type="compositionally biased region" description="Basic and acidic residues" evidence="1">
    <location>
        <begin position="28"/>
        <end position="37"/>
    </location>
</feature>
<dbReference type="SUPFAM" id="SSF57850">
    <property type="entry name" value="RING/U-box"/>
    <property type="match status" value="1"/>
</dbReference>
<name>A0ABP0K5J2_9DINO</name>
<dbReference type="PANTHER" id="PTHR46573">
    <property type="entry name" value="WD REPEAT, SAM AND U-BOX DOMAIN-CONTAINING PROTEIN 1"/>
    <property type="match status" value="1"/>
</dbReference>
<evidence type="ECO:0000313" key="3">
    <source>
        <dbReference type="EMBL" id="CAK9021953.1"/>
    </source>
</evidence>
<accession>A0ABP0K5J2</accession>
<dbReference type="InterPro" id="IPR013083">
    <property type="entry name" value="Znf_RING/FYVE/PHD"/>
</dbReference>
<feature type="region of interest" description="Disordered" evidence="1">
    <location>
        <begin position="1"/>
        <end position="52"/>
    </location>
</feature>
<evidence type="ECO:0000313" key="4">
    <source>
        <dbReference type="Proteomes" id="UP001642464"/>
    </source>
</evidence>
<protein>
    <submittedName>
        <fullName evidence="3">SAM and U-box domain-containing protein 1</fullName>
    </submittedName>
</protein>
<organism evidence="3 4">
    <name type="scientific">Durusdinium trenchii</name>
    <dbReference type="NCBI Taxonomy" id="1381693"/>
    <lineage>
        <taxon>Eukaryota</taxon>
        <taxon>Sar</taxon>
        <taxon>Alveolata</taxon>
        <taxon>Dinophyceae</taxon>
        <taxon>Suessiales</taxon>
        <taxon>Symbiodiniaceae</taxon>
        <taxon>Durusdinium</taxon>
    </lineage>
</organism>
<proteinExistence type="predicted"/>
<keyword evidence="4" id="KW-1185">Reference proteome</keyword>
<dbReference type="EMBL" id="CAXAMM010010001">
    <property type="protein sequence ID" value="CAK9021953.1"/>
    <property type="molecule type" value="Genomic_DNA"/>
</dbReference>
<reference evidence="3 4" key="1">
    <citation type="submission" date="2024-02" db="EMBL/GenBank/DDBJ databases">
        <authorList>
            <person name="Chen Y."/>
            <person name="Shah S."/>
            <person name="Dougan E. K."/>
            <person name="Thang M."/>
            <person name="Chan C."/>
        </authorList>
    </citation>
    <scope>NUCLEOTIDE SEQUENCE [LARGE SCALE GENOMIC DNA]</scope>
</reference>
<dbReference type="Proteomes" id="UP001642464">
    <property type="component" value="Unassembled WGS sequence"/>
</dbReference>
<dbReference type="PANTHER" id="PTHR46573:SF1">
    <property type="entry name" value="WD REPEAT, SAM AND U-BOX DOMAIN-CONTAINING PROTEIN 1"/>
    <property type="match status" value="1"/>
</dbReference>
<dbReference type="Pfam" id="PF04564">
    <property type="entry name" value="U-box"/>
    <property type="match status" value="1"/>
</dbReference>
<comment type="caution">
    <text evidence="3">The sequence shown here is derived from an EMBL/GenBank/DDBJ whole genome shotgun (WGS) entry which is preliminary data.</text>
</comment>
<gene>
    <name evidence="3" type="ORF">SCF082_LOCUS15567</name>
</gene>
<dbReference type="PROSITE" id="PS51698">
    <property type="entry name" value="U_BOX"/>
    <property type="match status" value="1"/>
</dbReference>
<feature type="domain" description="U-box" evidence="2">
    <location>
        <begin position="119"/>
        <end position="192"/>
    </location>
</feature>